<dbReference type="AlphaFoldDB" id="A0A815KKP3"/>
<dbReference type="Proteomes" id="UP000681722">
    <property type="component" value="Unassembled WGS sequence"/>
</dbReference>
<reference evidence="1" key="1">
    <citation type="submission" date="2021-02" db="EMBL/GenBank/DDBJ databases">
        <authorList>
            <person name="Nowell W R."/>
        </authorList>
    </citation>
    <scope>NUCLEOTIDE SEQUENCE</scope>
</reference>
<keyword evidence="3" id="KW-1185">Reference proteome</keyword>
<sequence length="85" mass="10117">MATVFTSPEPMTNAEFLYYKERVEPNIKSIQYFKNLIQDNERKTVRKVTRAIFSEQQLAQMSPYVDDLTQRLKLVVWVNLENKCK</sequence>
<evidence type="ECO:0000313" key="3">
    <source>
        <dbReference type="Proteomes" id="UP000663829"/>
    </source>
</evidence>
<comment type="caution">
    <text evidence="1">The sequence shown here is derived from an EMBL/GenBank/DDBJ whole genome shotgun (WGS) entry which is preliminary data.</text>
</comment>
<dbReference type="EMBL" id="CAJOBC010082767">
    <property type="protein sequence ID" value="CAF4291658.1"/>
    <property type="molecule type" value="Genomic_DNA"/>
</dbReference>
<organism evidence="1 3">
    <name type="scientific">Didymodactylos carnosus</name>
    <dbReference type="NCBI Taxonomy" id="1234261"/>
    <lineage>
        <taxon>Eukaryota</taxon>
        <taxon>Metazoa</taxon>
        <taxon>Spiralia</taxon>
        <taxon>Gnathifera</taxon>
        <taxon>Rotifera</taxon>
        <taxon>Eurotatoria</taxon>
        <taxon>Bdelloidea</taxon>
        <taxon>Philodinida</taxon>
        <taxon>Philodinidae</taxon>
        <taxon>Didymodactylos</taxon>
    </lineage>
</organism>
<dbReference type="Proteomes" id="UP000663829">
    <property type="component" value="Unassembled WGS sequence"/>
</dbReference>
<evidence type="ECO:0000313" key="2">
    <source>
        <dbReference type="EMBL" id="CAF4291658.1"/>
    </source>
</evidence>
<dbReference type="EMBL" id="CAJNOQ010017351">
    <property type="protein sequence ID" value="CAF1397546.1"/>
    <property type="molecule type" value="Genomic_DNA"/>
</dbReference>
<gene>
    <name evidence="1" type="ORF">GPM918_LOCUS33102</name>
    <name evidence="2" type="ORF">SRO942_LOCUS33780</name>
</gene>
<protein>
    <submittedName>
        <fullName evidence="1">Uncharacterized protein</fullName>
    </submittedName>
</protein>
<accession>A0A815KKP3</accession>
<proteinExistence type="predicted"/>
<evidence type="ECO:0000313" key="1">
    <source>
        <dbReference type="EMBL" id="CAF1397546.1"/>
    </source>
</evidence>
<name>A0A815KKP3_9BILA</name>